<dbReference type="SUPFAM" id="SSF160582">
    <property type="entry name" value="MbtH-like"/>
    <property type="match status" value="1"/>
</dbReference>
<organism evidence="2 3">
    <name type="scientific">Streptomyces albidochromogenes</name>
    <dbReference type="NCBI Taxonomy" id="329524"/>
    <lineage>
        <taxon>Bacteria</taxon>
        <taxon>Bacillati</taxon>
        <taxon>Actinomycetota</taxon>
        <taxon>Actinomycetes</taxon>
        <taxon>Kitasatosporales</taxon>
        <taxon>Streptomycetaceae</taxon>
        <taxon>Streptomyces</taxon>
    </lineage>
</organism>
<gene>
    <name evidence="2" type="ORF">ACFWJN_15430</name>
</gene>
<dbReference type="InterPro" id="IPR005153">
    <property type="entry name" value="MbtH-like_dom"/>
</dbReference>
<evidence type="ECO:0000313" key="3">
    <source>
        <dbReference type="Proteomes" id="UP001598448"/>
    </source>
</evidence>
<dbReference type="EMBL" id="JBHXIJ010000094">
    <property type="protein sequence ID" value="MFD5100335.1"/>
    <property type="molecule type" value="Genomic_DNA"/>
</dbReference>
<name>A0ABW6FLN9_9ACTN</name>
<dbReference type="Pfam" id="PF03621">
    <property type="entry name" value="MbtH"/>
    <property type="match status" value="1"/>
</dbReference>
<keyword evidence="3" id="KW-1185">Reference proteome</keyword>
<dbReference type="PANTHER" id="PTHR38444">
    <property type="entry name" value="ENTEROBACTIN BIOSYNTHESIS PROTEIN YBDZ"/>
    <property type="match status" value="1"/>
</dbReference>
<feature type="domain" description="MbtH-like" evidence="1">
    <location>
        <begin position="58"/>
        <end position="108"/>
    </location>
</feature>
<reference evidence="2 3" key="1">
    <citation type="submission" date="2024-09" db="EMBL/GenBank/DDBJ databases">
        <title>The Natural Products Discovery Center: Release of the First 8490 Sequenced Strains for Exploring Actinobacteria Biosynthetic Diversity.</title>
        <authorList>
            <person name="Kalkreuter E."/>
            <person name="Kautsar S.A."/>
            <person name="Yang D."/>
            <person name="Bader C.D."/>
            <person name="Teijaro C.N."/>
            <person name="Fluegel L."/>
            <person name="Davis C.M."/>
            <person name="Simpson J.R."/>
            <person name="Lauterbach L."/>
            <person name="Steele A.D."/>
            <person name="Gui C."/>
            <person name="Meng S."/>
            <person name="Li G."/>
            <person name="Viehrig K."/>
            <person name="Ye F."/>
            <person name="Su P."/>
            <person name="Kiefer A.F."/>
            <person name="Nichols A."/>
            <person name="Cepeda A.J."/>
            <person name="Yan W."/>
            <person name="Fan B."/>
            <person name="Jiang Y."/>
            <person name="Adhikari A."/>
            <person name="Zheng C.-J."/>
            <person name="Schuster L."/>
            <person name="Cowan T.M."/>
            <person name="Smanski M.J."/>
            <person name="Chevrette M.G."/>
            <person name="De Carvalho L.P.S."/>
            <person name="Shen B."/>
        </authorList>
    </citation>
    <scope>NUCLEOTIDE SEQUENCE [LARGE SCALE GENOMIC DNA]</scope>
    <source>
        <strain evidence="2 3">NPDC058348</strain>
    </source>
</reference>
<comment type="caution">
    <text evidence="2">The sequence shown here is derived from an EMBL/GenBank/DDBJ whole genome shotgun (WGS) entry which is preliminary data.</text>
</comment>
<dbReference type="InterPro" id="IPR037407">
    <property type="entry name" value="MLP_fam"/>
</dbReference>
<protein>
    <submittedName>
        <fullName evidence="2">MbtH family protein</fullName>
    </submittedName>
</protein>
<dbReference type="SMART" id="SM00923">
    <property type="entry name" value="MbtH"/>
    <property type="match status" value="1"/>
</dbReference>
<proteinExistence type="predicted"/>
<dbReference type="InterPro" id="IPR038020">
    <property type="entry name" value="MbtH-like_sf"/>
</dbReference>
<dbReference type="PANTHER" id="PTHR38444:SF1">
    <property type="entry name" value="ENTEROBACTIN BIOSYNTHESIS PROTEIN YBDZ"/>
    <property type="match status" value="1"/>
</dbReference>
<evidence type="ECO:0000259" key="1">
    <source>
        <dbReference type="SMART" id="SM00923"/>
    </source>
</evidence>
<dbReference type="Proteomes" id="UP001598448">
    <property type="component" value="Unassembled WGS sequence"/>
</dbReference>
<dbReference type="Gene3D" id="3.90.820.10">
    <property type="entry name" value="Structural Genomics, Unknown Function 30-nov-00 1gh9 Mol_id"/>
    <property type="match status" value="1"/>
</dbReference>
<evidence type="ECO:0000313" key="2">
    <source>
        <dbReference type="EMBL" id="MFD5100335.1"/>
    </source>
</evidence>
<dbReference type="RefSeq" id="WP_386714059.1">
    <property type="nucleotide sequence ID" value="NZ_JBHXIJ010000094.1"/>
</dbReference>
<accession>A0ABW6FLN9</accession>
<sequence>MGARAGAALRVGKIVGVAGASDLPMWGFGSFHWRGVVAGRGAEQAGPCNPSNPWRWVVVQDDQEGRFAVVINDEEQYSIWPEGRDVPAGWRGVGVSGSREECLAHVEDVWTDQRPLSVRRAG</sequence>